<organism evidence="1 2">
    <name type="scientific">Pseudothauera nasutitermitis</name>
    <dbReference type="NCBI Taxonomy" id="2565930"/>
    <lineage>
        <taxon>Bacteria</taxon>
        <taxon>Pseudomonadati</taxon>
        <taxon>Pseudomonadota</taxon>
        <taxon>Betaproteobacteria</taxon>
        <taxon>Rhodocyclales</taxon>
        <taxon>Zoogloeaceae</taxon>
        <taxon>Pseudothauera</taxon>
    </lineage>
</organism>
<reference evidence="1 2" key="1">
    <citation type="submission" date="2019-04" db="EMBL/GenBank/DDBJ databases">
        <title>Azoarcus nasutitermitis sp. nov. isolated from termite nest.</title>
        <authorList>
            <person name="Lin S.-Y."/>
            <person name="Hameed A."/>
            <person name="Hsu Y.-H."/>
            <person name="Young C.-C."/>
        </authorList>
    </citation>
    <scope>NUCLEOTIDE SEQUENCE [LARGE SCALE GENOMIC DNA]</scope>
    <source>
        <strain evidence="1 2">CC-YHH838</strain>
    </source>
</reference>
<accession>A0A4S4B468</accession>
<evidence type="ECO:0000313" key="2">
    <source>
        <dbReference type="Proteomes" id="UP000308430"/>
    </source>
</evidence>
<keyword evidence="2" id="KW-1185">Reference proteome</keyword>
<evidence type="ECO:0000313" key="1">
    <source>
        <dbReference type="EMBL" id="THF67081.1"/>
    </source>
</evidence>
<dbReference type="EMBL" id="SSOC01000001">
    <property type="protein sequence ID" value="THF67081.1"/>
    <property type="molecule type" value="Genomic_DNA"/>
</dbReference>
<name>A0A4S4B468_9RHOO</name>
<dbReference type="Proteomes" id="UP000308430">
    <property type="component" value="Unassembled WGS sequence"/>
</dbReference>
<protein>
    <submittedName>
        <fullName evidence="1">Uncharacterized protein</fullName>
    </submittedName>
</protein>
<dbReference type="OrthoDB" id="8908346at2"/>
<proteinExistence type="predicted"/>
<gene>
    <name evidence="1" type="ORF">E6C76_01450</name>
</gene>
<sequence length="97" mass="11120">MIFADLQHSERYSDIHAELVGFVSSRFSEVKSGLQGDSWIWIFDGEEKVAIDTFSSMTHQVKSNKPGAHVQQVLDILQSRYKLLVYEEPELEGFEDV</sequence>
<dbReference type="RefSeq" id="WP_136346490.1">
    <property type="nucleotide sequence ID" value="NZ_SSOC01000001.1"/>
</dbReference>
<dbReference type="AlphaFoldDB" id="A0A4S4B468"/>
<comment type="caution">
    <text evidence="1">The sequence shown here is derived from an EMBL/GenBank/DDBJ whole genome shotgun (WGS) entry which is preliminary data.</text>
</comment>